<dbReference type="AlphaFoldDB" id="A0A0D5LMN3"/>
<dbReference type="HOGENOM" id="CLU_023355_0_0_5"/>
<dbReference type="EMBL" id="CP010803">
    <property type="protein sequence ID" value="AJY45454.1"/>
    <property type="molecule type" value="Genomic_DNA"/>
</dbReference>
<proteinExistence type="predicted"/>
<keyword evidence="2" id="KW-1185">Reference proteome</keyword>
<dbReference type="Proteomes" id="UP000032611">
    <property type="component" value="Chromosome"/>
</dbReference>
<dbReference type="OrthoDB" id="494228at2"/>
<dbReference type="RefSeq" id="WP_045680093.1">
    <property type="nucleotide sequence ID" value="NZ_CP010803.1"/>
</dbReference>
<dbReference type="STRING" id="1486262.TM49_06680"/>
<sequence>MRTTNGAGAAALMLLGIALLRPGTAPNAQELTGRAALFQDQTPIEMMASNYQTFETGYTQPKGSVLLQFGSHQSLEGAATGTEIYEGRADWAITDRIQIGAFGSVFDDPLLCDAPGCSSNLTMLGGGVTGKYRMFETPFTSISLAGSVEGLYLAGDLYGNDDDATIDVVGSVQAPLSYSLDDSIRLHLVPGVSFLPDQVNGYDYFGTIPWLGAGITIIPFTGLQGYATVTMPFAQNGNVIANTGEFKNVPVWTAGVRVGITPKSAVDIFATNSFGATPATGVLALSSDRSDIAFGVRFDYTPFVGTARRDVYFDSYRASQLIPVTRRAEQLQTDGFTLTSAATYSPKTFVVEGSAMTGGTERARFSYAPDQDIQFDAIFSKYGTGGSAGNAPDPWDGEWAYMFGGKLRLLDQNYGDIVSVSGQVLAGRDFEKPTTGVLYASLPISYSLSEPLTLTLDPRMAFYHDERVKGIGFGVNARAARDLELIGEYTYVLDDSDAVWAAGARYSPEGTPLSFDAFATNATGMTGVGTLMAQDDARFGVSARLRF</sequence>
<organism evidence="1 2">
    <name type="scientific">Martelella endophytica</name>
    <dbReference type="NCBI Taxonomy" id="1486262"/>
    <lineage>
        <taxon>Bacteria</taxon>
        <taxon>Pseudomonadati</taxon>
        <taxon>Pseudomonadota</taxon>
        <taxon>Alphaproteobacteria</taxon>
        <taxon>Hyphomicrobiales</taxon>
        <taxon>Aurantimonadaceae</taxon>
        <taxon>Martelella</taxon>
    </lineage>
</organism>
<evidence type="ECO:0000313" key="2">
    <source>
        <dbReference type="Proteomes" id="UP000032611"/>
    </source>
</evidence>
<gene>
    <name evidence="1" type="ORF">TM49_06680</name>
</gene>
<reference evidence="1 2" key="1">
    <citation type="journal article" date="2015" name="Genome Announc.">
        <title>Complete genome sequence of Martelella endophytica YC6887, which has antifungal activity associated with a halophyte.</title>
        <authorList>
            <person name="Khan A."/>
            <person name="Khan H."/>
            <person name="Chung E.J."/>
            <person name="Hossain M.T."/>
            <person name="Chung Y.R."/>
        </authorList>
    </citation>
    <scope>NUCLEOTIDE SEQUENCE [LARGE SCALE GENOMIC DNA]</scope>
    <source>
        <strain evidence="1">YC6887</strain>
    </source>
</reference>
<evidence type="ECO:0000313" key="1">
    <source>
        <dbReference type="EMBL" id="AJY45454.1"/>
    </source>
</evidence>
<accession>A0A0D5LMN3</accession>
<name>A0A0D5LMN3_MAREN</name>
<protein>
    <submittedName>
        <fullName evidence="1">Uncharacterized protein</fullName>
    </submittedName>
</protein>
<dbReference type="PATRIC" id="fig|1486262.3.peg.1375"/>
<dbReference type="KEGG" id="mey:TM49_06680"/>